<sequence length="63" mass="7461">MKETRISKRALQWTPQGRRKVGRPEVTWRSTITKELIEMGMITQDTRLPNNIEKAFNFTNKNL</sequence>
<dbReference type="OrthoDB" id="6768051at2759"/>
<name>A0A3M7QX00_BRAPC</name>
<organism evidence="2 3">
    <name type="scientific">Brachionus plicatilis</name>
    <name type="common">Marine rotifer</name>
    <name type="synonym">Brachionus muelleri</name>
    <dbReference type="NCBI Taxonomy" id="10195"/>
    <lineage>
        <taxon>Eukaryota</taxon>
        <taxon>Metazoa</taxon>
        <taxon>Spiralia</taxon>
        <taxon>Gnathifera</taxon>
        <taxon>Rotifera</taxon>
        <taxon>Eurotatoria</taxon>
        <taxon>Monogononta</taxon>
        <taxon>Pseudotrocha</taxon>
        <taxon>Ploima</taxon>
        <taxon>Brachionidae</taxon>
        <taxon>Brachionus</taxon>
    </lineage>
</organism>
<feature type="region of interest" description="Disordered" evidence="1">
    <location>
        <begin position="1"/>
        <end position="24"/>
    </location>
</feature>
<protein>
    <submittedName>
        <fullName evidence="2">Zinc transporter 8</fullName>
    </submittedName>
</protein>
<gene>
    <name evidence="2" type="ORF">BpHYR1_053399</name>
</gene>
<evidence type="ECO:0000313" key="2">
    <source>
        <dbReference type="EMBL" id="RNA15907.1"/>
    </source>
</evidence>
<proteinExistence type="predicted"/>
<comment type="caution">
    <text evidence="2">The sequence shown here is derived from an EMBL/GenBank/DDBJ whole genome shotgun (WGS) entry which is preliminary data.</text>
</comment>
<evidence type="ECO:0000313" key="3">
    <source>
        <dbReference type="Proteomes" id="UP000276133"/>
    </source>
</evidence>
<evidence type="ECO:0000256" key="1">
    <source>
        <dbReference type="SAM" id="MobiDB-lite"/>
    </source>
</evidence>
<dbReference type="AlphaFoldDB" id="A0A3M7QX00"/>
<accession>A0A3M7QX00</accession>
<keyword evidence="3" id="KW-1185">Reference proteome</keyword>
<dbReference type="EMBL" id="REGN01004851">
    <property type="protein sequence ID" value="RNA15907.1"/>
    <property type="molecule type" value="Genomic_DNA"/>
</dbReference>
<dbReference type="Proteomes" id="UP000276133">
    <property type="component" value="Unassembled WGS sequence"/>
</dbReference>
<reference evidence="2 3" key="1">
    <citation type="journal article" date="2018" name="Sci. Rep.">
        <title>Genomic signatures of local adaptation to the degree of environmental predictability in rotifers.</title>
        <authorList>
            <person name="Franch-Gras L."/>
            <person name="Hahn C."/>
            <person name="Garcia-Roger E.M."/>
            <person name="Carmona M.J."/>
            <person name="Serra M."/>
            <person name="Gomez A."/>
        </authorList>
    </citation>
    <scope>NUCLEOTIDE SEQUENCE [LARGE SCALE GENOMIC DNA]</scope>
    <source>
        <strain evidence="2">HYR1</strain>
    </source>
</reference>